<proteinExistence type="predicted"/>
<evidence type="ECO:0000313" key="1">
    <source>
        <dbReference type="EMBL" id="STQ11056.1"/>
    </source>
</evidence>
<name>A0A377LZ08_ENTCL</name>
<dbReference type="Proteomes" id="UP000255106">
    <property type="component" value="Unassembled WGS sequence"/>
</dbReference>
<gene>
    <name evidence="1" type="ORF">NCTC10005_03823</name>
</gene>
<dbReference type="AlphaFoldDB" id="A0A377LZ08"/>
<protein>
    <submittedName>
        <fullName evidence="1">Fimbrial biogenesis outer membrane usher protein</fullName>
    </submittedName>
</protein>
<accession>A0A377LZ08</accession>
<reference evidence="1 2" key="1">
    <citation type="submission" date="2018-06" db="EMBL/GenBank/DDBJ databases">
        <authorList>
            <consortium name="Pathogen Informatics"/>
            <person name="Doyle S."/>
        </authorList>
    </citation>
    <scope>NUCLEOTIDE SEQUENCE [LARGE SCALE GENOMIC DNA]</scope>
    <source>
        <strain evidence="1 2">NCTC10005</strain>
    </source>
</reference>
<organism evidence="1 2">
    <name type="scientific">Enterobacter cloacae</name>
    <dbReference type="NCBI Taxonomy" id="550"/>
    <lineage>
        <taxon>Bacteria</taxon>
        <taxon>Pseudomonadati</taxon>
        <taxon>Pseudomonadota</taxon>
        <taxon>Gammaproteobacteria</taxon>
        <taxon>Enterobacterales</taxon>
        <taxon>Enterobacteriaceae</taxon>
        <taxon>Enterobacter</taxon>
        <taxon>Enterobacter cloacae complex</taxon>
    </lineage>
</organism>
<dbReference type="EMBL" id="UGJB01000004">
    <property type="protein sequence ID" value="STQ11056.1"/>
    <property type="molecule type" value="Genomic_DNA"/>
</dbReference>
<sequence>MGGQASLWHEFRYFNERGSLSSTGYVRKNFAGDDGQQAGYVRYDTTLLVTNEEDATTWTAGDVISDALSWSSSVRMGGISYGRDFSLRPDLVTCRYRNSPGKQRFPPRSISLLMAIGLALRSFSRAPLP</sequence>
<evidence type="ECO:0000313" key="2">
    <source>
        <dbReference type="Proteomes" id="UP000255106"/>
    </source>
</evidence>